<dbReference type="InterPro" id="IPR026057">
    <property type="entry name" value="TBL_C"/>
</dbReference>
<dbReference type="Proteomes" id="UP000006038">
    <property type="component" value="Chromosome 6"/>
</dbReference>
<evidence type="ECO:0000256" key="7">
    <source>
        <dbReference type="ARBA" id="ARBA00023034"/>
    </source>
</evidence>
<dbReference type="PANTHER" id="PTHR32285:SF253">
    <property type="entry name" value="OS06G0234600 PROTEIN"/>
    <property type="match status" value="1"/>
</dbReference>
<evidence type="ECO:0000256" key="9">
    <source>
        <dbReference type="ARBA" id="ARBA00023157"/>
    </source>
</evidence>
<keyword evidence="5" id="KW-0735">Signal-anchor</keyword>
<evidence type="ECO:0000256" key="2">
    <source>
        <dbReference type="ARBA" id="ARBA00007727"/>
    </source>
</evidence>
<dbReference type="AlphaFoldDB" id="J3MCR2"/>
<evidence type="ECO:0000256" key="10">
    <source>
        <dbReference type="ARBA" id="ARBA00023180"/>
    </source>
</evidence>
<sequence length="274" mass="29792">MGLEQELRAVRVLRRRAAGADDPGRRQPHARDGDGAQLGDAGHFTAKGAVHKRRDGGSFCDASAGRWVRDPTGPAYTSLTCPTLPDSKNCHKYGKDPGHFQWRWQPDGCDLPRSSPELFLAAVRGRQLAFIGDSLARNQMESLLCLLSQAETPTKVLAGDADGGGVLEWRFPAHGFTFMAITTRFLARGEAVVGVDGKPTASFDVHLDEPDPAWASRLRGLDYAVFSGGNWLFRVNYFSEGGRRVGCSGCDDRGRGHGRKEQRRRAGTRPSGGS</sequence>
<keyword evidence="7" id="KW-0333">Golgi apparatus</keyword>
<evidence type="ECO:0000259" key="12">
    <source>
        <dbReference type="Pfam" id="PF13839"/>
    </source>
</evidence>
<evidence type="ECO:0000259" key="13">
    <source>
        <dbReference type="Pfam" id="PF14416"/>
    </source>
</evidence>
<dbReference type="PANTHER" id="PTHR32285">
    <property type="entry name" value="PROTEIN TRICHOME BIREFRINGENCE-LIKE 9-RELATED"/>
    <property type="match status" value="1"/>
</dbReference>
<comment type="similarity">
    <text evidence="2">Belongs to the PC-esterase family. TBL subfamily.</text>
</comment>
<evidence type="ECO:0000256" key="8">
    <source>
        <dbReference type="ARBA" id="ARBA00023136"/>
    </source>
</evidence>
<keyword evidence="15" id="KW-1185">Reference proteome</keyword>
<keyword evidence="6" id="KW-1133">Transmembrane helix</keyword>
<feature type="domain" description="Trichome birefringence-like N-terminal" evidence="13">
    <location>
        <begin position="60"/>
        <end position="110"/>
    </location>
</feature>
<comment type="subcellular location">
    <subcellularLocation>
        <location evidence="1">Golgi apparatus membrane</location>
        <topology evidence="1">Single-pass type II membrane protein</topology>
    </subcellularLocation>
</comment>
<dbReference type="Pfam" id="PF14416">
    <property type="entry name" value="PMR5N"/>
    <property type="match status" value="1"/>
</dbReference>
<dbReference type="eggNOG" id="ENOG502QPJ5">
    <property type="taxonomic scope" value="Eukaryota"/>
</dbReference>
<dbReference type="GO" id="GO:1990538">
    <property type="term" value="F:xylan O-acetyltransferase activity"/>
    <property type="evidence" value="ECO:0007669"/>
    <property type="project" value="UniProtKB-ARBA"/>
</dbReference>
<evidence type="ECO:0000313" key="15">
    <source>
        <dbReference type="Proteomes" id="UP000006038"/>
    </source>
</evidence>
<keyword evidence="10" id="KW-0325">Glycoprotein</keyword>
<evidence type="ECO:0000256" key="1">
    <source>
        <dbReference type="ARBA" id="ARBA00004323"/>
    </source>
</evidence>
<dbReference type="Pfam" id="PF13839">
    <property type="entry name" value="PC-Esterase"/>
    <property type="match status" value="1"/>
</dbReference>
<accession>J3MCR2</accession>
<evidence type="ECO:0000256" key="6">
    <source>
        <dbReference type="ARBA" id="ARBA00022989"/>
    </source>
</evidence>
<proteinExistence type="inferred from homology"/>
<feature type="compositionally biased region" description="Basic and acidic residues" evidence="11">
    <location>
        <begin position="18"/>
        <end position="34"/>
    </location>
</feature>
<evidence type="ECO:0000256" key="3">
    <source>
        <dbReference type="ARBA" id="ARBA00022679"/>
    </source>
</evidence>
<dbReference type="GO" id="GO:0000139">
    <property type="term" value="C:Golgi membrane"/>
    <property type="evidence" value="ECO:0007669"/>
    <property type="project" value="UniProtKB-SubCell"/>
</dbReference>
<feature type="domain" description="Trichome birefringence-like C-terminal" evidence="12">
    <location>
        <begin position="111"/>
        <end position="248"/>
    </location>
</feature>
<feature type="compositionally biased region" description="Basic residues" evidence="11">
    <location>
        <begin position="256"/>
        <end position="267"/>
    </location>
</feature>
<name>J3MCR2_ORYBR</name>
<evidence type="ECO:0000313" key="14">
    <source>
        <dbReference type="EnsemblPlants" id="OB06G18060.1"/>
    </source>
</evidence>
<keyword evidence="9" id="KW-1015">Disulfide bond</keyword>
<evidence type="ECO:0000256" key="11">
    <source>
        <dbReference type="SAM" id="MobiDB-lite"/>
    </source>
</evidence>
<feature type="region of interest" description="Disordered" evidence="11">
    <location>
        <begin position="249"/>
        <end position="274"/>
    </location>
</feature>
<dbReference type="EnsemblPlants" id="OB06G18060.1">
    <property type="protein sequence ID" value="OB06G18060.1"/>
    <property type="gene ID" value="OB06G18060"/>
</dbReference>
<feature type="region of interest" description="Disordered" evidence="11">
    <location>
        <begin position="15"/>
        <end position="41"/>
    </location>
</feature>
<dbReference type="Gramene" id="OB06G18060.1">
    <property type="protein sequence ID" value="OB06G18060.1"/>
    <property type="gene ID" value="OB06G18060"/>
</dbReference>
<dbReference type="InterPro" id="IPR029962">
    <property type="entry name" value="TBL"/>
</dbReference>
<organism evidence="14">
    <name type="scientific">Oryza brachyantha</name>
    <name type="common">malo sina</name>
    <dbReference type="NCBI Taxonomy" id="4533"/>
    <lineage>
        <taxon>Eukaryota</taxon>
        <taxon>Viridiplantae</taxon>
        <taxon>Streptophyta</taxon>
        <taxon>Embryophyta</taxon>
        <taxon>Tracheophyta</taxon>
        <taxon>Spermatophyta</taxon>
        <taxon>Magnoliopsida</taxon>
        <taxon>Liliopsida</taxon>
        <taxon>Poales</taxon>
        <taxon>Poaceae</taxon>
        <taxon>BOP clade</taxon>
        <taxon>Oryzoideae</taxon>
        <taxon>Oryzeae</taxon>
        <taxon>Oryzinae</taxon>
        <taxon>Oryza</taxon>
    </lineage>
</organism>
<protein>
    <submittedName>
        <fullName evidence="14">Uncharacterized protein</fullName>
    </submittedName>
</protein>
<keyword evidence="4" id="KW-0812">Transmembrane</keyword>
<dbReference type="STRING" id="4533.J3MCR2"/>
<dbReference type="HOGENOM" id="CLU_1016968_0_0_1"/>
<reference evidence="14" key="1">
    <citation type="journal article" date="2013" name="Nat. Commun.">
        <title>Whole-genome sequencing of Oryza brachyantha reveals mechanisms underlying Oryza genome evolution.</title>
        <authorList>
            <person name="Chen J."/>
            <person name="Huang Q."/>
            <person name="Gao D."/>
            <person name="Wang J."/>
            <person name="Lang Y."/>
            <person name="Liu T."/>
            <person name="Li B."/>
            <person name="Bai Z."/>
            <person name="Luis Goicoechea J."/>
            <person name="Liang C."/>
            <person name="Chen C."/>
            <person name="Zhang W."/>
            <person name="Sun S."/>
            <person name="Liao Y."/>
            <person name="Zhang X."/>
            <person name="Yang L."/>
            <person name="Song C."/>
            <person name="Wang M."/>
            <person name="Shi J."/>
            <person name="Liu G."/>
            <person name="Liu J."/>
            <person name="Zhou H."/>
            <person name="Zhou W."/>
            <person name="Yu Q."/>
            <person name="An N."/>
            <person name="Chen Y."/>
            <person name="Cai Q."/>
            <person name="Wang B."/>
            <person name="Liu B."/>
            <person name="Min J."/>
            <person name="Huang Y."/>
            <person name="Wu H."/>
            <person name="Li Z."/>
            <person name="Zhang Y."/>
            <person name="Yin Y."/>
            <person name="Song W."/>
            <person name="Jiang J."/>
            <person name="Jackson S.A."/>
            <person name="Wing R.A."/>
            <person name="Wang J."/>
            <person name="Chen M."/>
        </authorList>
    </citation>
    <scope>NUCLEOTIDE SEQUENCE [LARGE SCALE GENOMIC DNA]</scope>
    <source>
        <strain evidence="14">cv. IRGC 101232</strain>
    </source>
</reference>
<evidence type="ECO:0000256" key="4">
    <source>
        <dbReference type="ARBA" id="ARBA00022692"/>
    </source>
</evidence>
<keyword evidence="3" id="KW-0808">Transferase</keyword>
<evidence type="ECO:0000256" key="5">
    <source>
        <dbReference type="ARBA" id="ARBA00022968"/>
    </source>
</evidence>
<keyword evidence="8" id="KW-0472">Membrane</keyword>
<reference evidence="14" key="2">
    <citation type="submission" date="2013-04" db="UniProtKB">
        <authorList>
            <consortium name="EnsemblPlants"/>
        </authorList>
    </citation>
    <scope>IDENTIFICATION</scope>
</reference>
<dbReference type="InterPro" id="IPR025846">
    <property type="entry name" value="TBL_N"/>
</dbReference>